<protein>
    <recommendedName>
        <fullName evidence="4">Rod shape-determining protein MreD</fullName>
    </recommendedName>
</protein>
<evidence type="ECO:0008006" key="4">
    <source>
        <dbReference type="Google" id="ProtNLM"/>
    </source>
</evidence>
<feature type="transmembrane region" description="Helical" evidence="1">
    <location>
        <begin position="105"/>
        <end position="132"/>
    </location>
</feature>
<keyword evidence="1" id="KW-1133">Transmembrane helix</keyword>
<keyword evidence="3" id="KW-1185">Reference proteome</keyword>
<sequence length="171" mass="19226">MPAVFKKHSNVIATLKFFCVSTGFLGVEAMDVWVKIGLRPFLFLTLLYTSLIYSLPFINIVSLLIFGFLKDGYYDYPLGYSNCQFIVLYLLLIRQKTSQVQSSLGVCWGWFAVFLSIACGIQMVGLLCLGYGSIPFSNMLGDALITFSLFPVMVRTLFWLGNRVSPQPLTQ</sequence>
<feature type="transmembrane region" description="Helical" evidence="1">
    <location>
        <begin position="74"/>
        <end position="93"/>
    </location>
</feature>
<feature type="transmembrane region" description="Helical" evidence="1">
    <location>
        <begin position="41"/>
        <end position="68"/>
    </location>
</feature>
<reference evidence="2 3" key="1">
    <citation type="submission" date="2018-10" db="EMBL/GenBank/DDBJ databases">
        <title>An updated phylogeny of the Alphaproteobacteria reveals that the parasitic Rickettsiales and Holosporales have independent origins.</title>
        <authorList>
            <person name="Munoz-Gomez S.A."/>
            <person name="Hess S."/>
            <person name="Burger G."/>
            <person name="Lang B.F."/>
            <person name="Susko E."/>
            <person name="Slamovits C.H."/>
            <person name="Roger A.J."/>
        </authorList>
    </citation>
    <scope>NUCLEOTIDE SEQUENCE [LARGE SCALE GENOMIC DNA]</scope>
    <source>
        <strain evidence="2">HOLO01</strain>
    </source>
</reference>
<evidence type="ECO:0000256" key="1">
    <source>
        <dbReference type="SAM" id="Phobius"/>
    </source>
</evidence>
<keyword evidence="1" id="KW-0812">Transmembrane</keyword>
<feature type="transmembrane region" description="Helical" evidence="1">
    <location>
        <begin position="12"/>
        <end position="34"/>
    </location>
</feature>
<comment type="caution">
    <text evidence="2">The sequence shown here is derived from an EMBL/GenBank/DDBJ whole genome shotgun (WGS) entry which is preliminary data.</text>
</comment>
<proteinExistence type="predicted"/>
<dbReference type="AlphaFoldDB" id="A0A4Q7DKS1"/>
<accession>A0A4Q7DKS1</accession>
<gene>
    <name evidence="2" type="ORF">EQU50_00895</name>
</gene>
<evidence type="ECO:0000313" key="3">
    <source>
        <dbReference type="Proteomes" id="UP000293550"/>
    </source>
</evidence>
<dbReference type="Proteomes" id="UP000293550">
    <property type="component" value="Unassembled WGS sequence"/>
</dbReference>
<dbReference type="EMBL" id="SCFB01000002">
    <property type="protein sequence ID" value="RZI46815.1"/>
    <property type="molecule type" value="Genomic_DNA"/>
</dbReference>
<dbReference type="RefSeq" id="WP_130153289.1">
    <property type="nucleotide sequence ID" value="NZ_SCFB01000002.1"/>
</dbReference>
<keyword evidence="1" id="KW-0472">Membrane</keyword>
<evidence type="ECO:0000313" key="2">
    <source>
        <dbReference type="EMBL" id="RZI46815.1"/>
    </source>
</evidence>
<feature type="transmembrane region" description="Helical" evidence="1">
    <location>
        <begin position="144"/>
        <end position="161"/>
    </location>
</feature>
<name>A0A4Q7DKS1_9PROT</name>
<organism evidence="2 3">
    <name type="scientific">Candidatus Finniella inopinata</name>
    <dbReference type="NCBI Taxonomy" id="1696036"/>
    <lineage>
        <taxon>Bacteria</taxon>
        <taxon>Pseudomonadati</taxon>
        <taxon>Pseudomonadota</taxon>
        <taxon>Alphaproteobacteria</taxon>
        <taxon>Holosporales</taxon>
        <taxon>Candidatus Paracaedibacteraceae</taxon>
        <taxon>Candidatus Finniella</taxon>
    </lineage>
</organism>